<name>A0ABD0LUH5_9CAEN</name>
<sequence>MKLPTSSFPCGFETYTECSAYLSASEMYACAANSPNCQLAQLTLPSLWKNGLDVYQNRGLSRKRTYVPSKSKALMHISPYNSRTGLSCFANLSRHRVDRTHPHNIQQSGQVAFF</sequence>
<comment type="caution">
    <text evidence="1">The sequence shown here is derived from an EMBL/GenBank/DDBJ whole genome shotgun (WGS) entry which is preliminary data.</text>
</comment>
<evidence type="ECO:0000313" key="1">
    <source>
        <dbReference type="EMBL" id="KAK7502758.1"/>
    </source>
</evidence>
<dbReference type="EMBL" id="JACVVK020000024">
    <property type="protein sequence ID" value="KAK7502758.1"/>
    <property type="molecule type" value="Genomic_DNA"/>
</dbReference>
<proteinExistence type="predicted"/>
<dbReference type="Proteomes" id="UP001519460">
    <property type="component" value="Unassembled WGS sequence"/>
</dbReference>
<reference evidence="1 2" key="1">
    <citation type="journal article" date="2023" name="Sci. Data">
        <title>Genome assembly of the Korean intertidal mud-creeper Batillaria attramentaria.</title>
        <authorList>
            <person name="Patra A.K."/>
            <person name="Ho P.T."/>
            <person name="Jun S."/>
            <person name="Lee S.J."/>
            <person name="Kim Y."/>
            <person name="Won Y.J."/>
        </authorList>
    </citation>
    <scope>NUCLEOTIDE SEQUENCE [LARGE SCALE GENOMIC DNA]</scope>
    <source>
        <strain evidence="1">Wonlab-2016</strain>
    </source>
</reference>
<accession>A0ABD0LUH5</accession>
<gene>
    <name evidence="1" type="ORF">BaRGS_00006008</name>
</gene>
<evidence type="ECO:0000313" key="2">
    <source>
        <dbReference type="Proteomes" id="UP001519460"/>
    </source>
</evidence>
<keyword evidence="2" id="KW-1185">Reference proteome</keyword>
<organism evidence="1 2">
    <name type="scientific">Batillaria attramentaria</name>
    <dbReference type="NCBI Taxonomy" id="370345"/>
    <lineage>
        <taxon>Eukaryota</taxon>
        <taxon>Metazoa</taxon>
        <taxon>Spiralia</taxon>
        <taxon>Lophotrochozoa</taxon>
        <taxon>Mollusca</taxon>
        <taxon>Gastropoda</taxon>
        <taxon>Caenogastropoda</taxon>
        <taxon>Sorbeoconcha</taxon>
        <taxon>Cerithioidea</taxon>
        <taxon>Batillariidae</taxon>
        <taxon>Batillaria</taxon>
    </lineage>
</organism>
<dbReference type="AlphaFoldDB" id="A0ABD0LUH5"/>
<protein>
    <submittedName>
        <fullName evidence="1">Uncharacterized protein</fullName>
    </submittedName>
</protein>